<evidence type="ECO:0000259" key="1">
    <source>
        <dbReference type="Pfam" id="PF08241"/>
    </source>
</evidence>
<gene>
    <name evidence="2" type="ORF">C0039_00375</name>
</gene>
<reference evidence="2 3" key="1">
    <citation type="submission" date="2018-01" db="EMBL/GenBank/DDBJ databases">
        <title>The draft genome sequence of Halioglobus lutimaris HF004.</title>
        <authorList>
            <person name="Du Z.-J."/>
            <person name="Shi M.-J."/>
        </authorList>
    </citation>
    <scope>NUCLEOTIDE SEQUENCE [LARGE SCALE GENOMIC DNA]</scope>
    <source>
        <strain evidence="2 3">HF004</strain>
    </source>
</reference>
<dbReference type="AlphaFoldDB" id="A0A2N5X810"/>
<dbReference type="Proteomes" id="UP000235005">
    <property type="component" value="Unassembled WGS sequence"/>
</dbReference>
<dbReference type="Gene3D" id="3.40.50.150">
    <property type="entry name" value="Vaccinia Virus protein VP39"/>
    <property type="match status" value="1"/>
</dbReference>
<protein>
    <submittedName>
        <fullName evidence="2">Ubiquinone biosynthesis protein UbiE</fullName>
    </submittedName>
</protein>
<keyword evidence="3" id="KW-1185">Reference proteome</keyword>
<comment type="caution">
    <text evidence="2">The sequence shown here is derived from an EMBL/GenBank/DDBJ whole genome shotgun (WGS) entry which is preliminary data.</text>
</comment>
<dbReference type="CDD" id="cd02440">
    <property type="entry name" value="AdoMet_MTases"/>
    <property type="match status" value="1"/>
</dbReference>
<evidence type="ECO:0000313" key="3">
    <source>
        <dbReference type="Proteomes" id="UP000235005"/>
    </source>
</evidence>
<dbReference type="Pfam" id="PF08241">
    <property type="entry name" value="Methyltransf_11"/>
    <property type="match status" value="1"/>
</dbReference>
<sequence>MNRQAANFIGAVPGNYDKHLGPRIFQGYAEDLARRIARTRPAKALELAAGTGILSRCLRNVLPDSCELLATDLNQPMLEVAGKKFTDGDRVRFELADATRLPMEDNSFDAVACQFGVMFFPDREKSYAEVARVLVPGGHYVFNVWGSLQGNPFANIANRTVEELFPENPPGFYQVPFSYHDAESIETSLRNAGFTETRSELLQITTTAEPHEDFARGLVFGNPLEEEILDRGADPQAVHAAITRALKRDLPEPMPLQALVIEARLGG</sequence>
<name>A0A2N5X810_9GAMM</name>
<feature type="domain" description="Methyltransferase type 11" evidence="1">
    <location>
        <begin position="45"/>
        <end position="142"/>
    </location>
</feature>
<dbReference type="InterPro" id="IPR013216">
    <property type="entry name" value="Methyltransf_11"/>
</dbReference>
<dbReference type="SUPFAM" id="SSF53335">
    <property type="entry name" value="S-adenosyl-L-methionine-dependent methyltransferases"/>
    <property type="match status" value="1"/>
</dbReference>
<dbReference type="PANTHER" id="PTHR43591">
    <property type="entry name" value="METHYLTRANSFERASE"/>
    <property type="match status" value="1"/>
</dbReference>
<proteinExistence type="predicted"/>
<keyword evidence="2" id="KW-0830">Ubiquinone</keyword>
<accession>A0A2N5X810</accession>
<dbReference type="OrthoDB" id="9801538at2"/>
<dbReference type="InterPro" id="IPR029063">
    <property type="entry name" value="SAM-dependent_MTases_sf"/>
</dbReference>
<evidence type="ECO:0000313" key="2">
    <source>
        <dbReference type="EMBL" id="PLW70624.1"/>
    </source>
</evidence>
<dbReference type="EMBL" id="PKUS01000001">
    <property type="protein sequence ID" value="PLW70624.1"/>
    <property type="molecule type" value="Genomic_DNA"/>
</dbReference>
<dbReference type="GO" id="GO:0008757">
    <property type="term" value="F:S-adenosylmethionine-dependent methyltransferase activity"/>
    <property type="evidence" value="ECO:0007669"/>
    <property type="project" value="InterPro"/>
</dbReference>
<organism evidence="2 3">
    <name type="scientific">Pseudohalioglobus lutimaris</name>
    <dbReference type="NCBI Taxonomy" id="1737061"/>
    <lineage>
        <taxon>Bacteria</taxon>
        <taxon>Pseudomonadati</taxon>
        <taxon>Pseudomonadota</taxon>
        <taxon>Gammaproteobacteria</taxon>
        <taxon>Cellvibrionales</taxon>
        <taxon>Halieaceae</taxon>
        <taxon>Pseudohalioglobus</taxon>
    </lineage>
</organism>
<dbReference type="RefSeq" id="WP_101516942.1">
    <property type="nucleotide sequence ID" value="NZ_PKUS01000001.1"/>
</dbReference>